<name>A0A561B911_9ACTN</name>
<evidence type="ECO:0000313" key="7">
    <source>
        <dbReference type="EMBL" id="TWD75248.1"/>
    </source>
</evidence>
<reference evidence="7 8" key="1">
    <citation type="submission" date="2019-06" db="EMBL/GenBank/DDBJ databases">
        <title>Sequencing the genomes of 1000 actinobacteria strains.</title>
        <authorList>
            <person name="Klenk H.-P."/>
        </authorList>
    </citation>
    <scope>NUCLEOTIDE SEQUENCE [LARGE SCALE GENOMIC DNA]</scope>
    <source>
        <strain evidence="7 8">DSM 24683</strain>
    </source>
</reference>
<feature type="domain" description="Nudix hydrolase" evidence="6">
    <location>
        <begin position="1"/>
        <end position="130"/>
    </location>
</feature>
<dbReference type="PANTHER" id="PTHR43222">
    <property type="entry name" value="NUDIX HYDROLASE 23"/>
    <property type="match status" value="1"/>
</dbReference>
<sequence>MRAGVVLRSEAGIAAIERVRDGQTYHVLPGGQVEDGETPAEAAARETYEELGLIVRIHGLVAVVHFGLRQQQYFLASVLGGEFGTGSGAEMASLAESERGSYRPVWLPHRELVARNLRPKPVAAALQEAADADRLLAGWLRGPVAFEER</sequence>
<evidence type="ECO:0000313" key="8">
    <source>
        <dbReference type="Proteomes" id="UP000318380"/>
    </source>
</evidence>
<dbReference type="Pfam" id="PF00293">
    <property type="entry name" value="NUDIX"/>
    <property type="match status" value="1"/>
</dbReference>
<accession>A0A561B911</accession>
<gene>
    <name evidence="7" type="ORF">FB561_6686</name>
</gene>
<dbReference type="InterPro" id="IPR000086">
    <property type="entry name" value="NUDIX_hydrolase_dom"/>
</dbReference>
<comment type="cofactor">
    <cofactor evidence="1">
        <name>Mg(2+)</name>
        <dbReference type="ChEBI" id="CHEBI:18420"/>
    </cofactor>
</comment>
<comment type="caution">
    <text evidence="7">The sequence shown here is derived from an EMBL/GenBank/DDBJ whole genome shotgun (WGS) entry which is preliminary data.</text>
</comment>
<evidence type="ECO:0000256" key="1">
    <source>
        <dbReference type="ARBA" id="ARBA00001946"/>
    </source>
</evidence>
<dbReference type="PROSITE" id="PS51462">
    <property type="entry name" value="NUDIX"/>
    <property type="match status" value="1"/>
</dbReference>
<dbReference type="PRINTS" id="PR00502">
    <property type="entry name" value="NUDIXFAMILY"/>
</dbReference>
<dbReference type="SUPFAM" id="SSF55811">
    <property type="entry name" value="Nudix"/>
    <property type="match status" value="1"/>
</dbReference>
<evidence type="ECO:0000256" key="3">
    <source>
        <dbReference type="ARBA" id="ARBA00022801"/>
    </source>
</evidence>
<keyword evidence="8" id="KW-1185">Reference proteome</keyword>
<dbReference type="InterPro" id="IPR020476">
    <property type="entry name" value="Nudix_hydrolase"/>
</dbReference>
<dbReference type="PANTHER" id="PTHR43222:SF2">
    <property type="entry name" value="NUDIX HYDROLASE 23, CHLOROPLASTIC"/>
    <property type="match status" value="1"/>
</dbReference>
<evidence type="ECO:0000256" key="2">
    <source>
        <dbReference type="ARBA" id="ARBA00005582"/>
    </source>
</evidence>
<dbReference type="GO" id="GO:0016787">
    <property type="term" value="F:hydrolase activity"/>
    <property type="evidence" value="ECO:0007669"/>
    <property type="project" value="UniProtKB-KW"/>
</dbReference>
<dbReference type="AlphaFoldDB" id="A0A561B911"/>
<comment type="similarity">
    <text evidence="2 5">Belongs to the Nudix hydrolase family.</text>
</comment>
<evidence type="ECO:0000256" key="5">
    <source>
        <dbReference type="RuleBase" id="RU003476"/>
    </source>
</evidence>
<dbReference type="EMBL" id="VIVK01000002">
    <property type="protein sequence ID" value="TWD75248.1"/>
    <property type="molecule type" value="Genomic_DNA"/>
</dbReference>
<dbReference type="Proteomes" id="UP000318380">
    <property type="component" value="Unassembled WGS sequence"/>
</dbReference>
<evidence type="ECO:0000256" key="4">
    <source>
        <dbReference type="ARBA" id="ARBA00022842"/>
    </source>
</evidence>
<keyword evidence="4" id="KW-0460">Magnesium</keyword>
<dbReference type="OrthoDB" id="9804442at2"/>
<dbReference type="Gene3D" id="3.90.79.10">
    <property type="entry name" value="Nucleoside Triphosphate Pyrophosphohydrolase"/>
    <property type="match status" value="1"/>
</dbReference>
<proteinExistence type="inferred from homology"/>
<dbReference type="InterPro" id="IPR015797">
    <property type="entry name" value="NUDIX_hydrolase-like_dom_sf"/>
</dbReference>
<protein>
    <submittedName>
        <fullName evidence="7">NUDIX domain-containing protein</fullName>
    </submittedName>
</protein>
<organism evidence="7 8">
    <name type="scientific">Kribbella amoyensis</name>
    <dbReference type="NCBI Taxonomy" id="996641"/>
    <lineage>
        <taxon>Bacteria</taxon>
        <taxon>Bacillati</taxon>
        <taxon>Actinomycetota</taxon>
        <taxon>Actinomycetes</taxon>
        <taxon>Propionibacteriales</taxon>
        <taxon>Kribbellaceae</taxon>
        <taxon>Kribbella</taxon>
    </lineage>
</organism>
<dbReference type="InterPro" id="IPR020084">
    <property type="entry name" value="NUDIX_hydrolase_CS"/>
</dbReference>
<dbReference type="PROSITE" id="PS00893">
    <property type="entry name" value="NUDIX_BOX"/>
    <property type="match status" value="1"/>
</dbReference>
<evidence type="ECO:0000259" key="6">
    <source>
        <dbReference type="PROSITE" id="PS51462"/>
    </source>
</evidence>
<keyword evidence="3 5" id="KW-0378">Hydrolase</keyword>